<dbReference type="GO" id="GO:0016740">
    <property type="term" value="F:transferase activity"/>
    <property type="evidence" value="ECO:0007669"/>
    <property type="project" value="UniProtKB-KW"/>
</dbReference>
<evidence type="ECO:0000259" key="1">
    <source>
        <dbReference type="Pfam" id="PF12804"/>
    </source>
</evidence>
<evidence type="ECO:0000313" key="2">
    <source>
        <dbReference type="EMBL" id="GAA4685408.1"/>
    </source>
</evidence>
<dbReference type="SUPFAM" id="SSF53448">
    <property type="entry name" value="Nucleotide-diphospho-sugar transferases"/>
    <property type="match status" value="1"/>
</dbReference>
<comment type="caution">
    <text evidence="2">The sequence shown here is derived from an EMBL/GenBank/DDBJ whole genome shotgun (WGS) entry which is preliminary data.</text>
</comment>
<organism evidence="2 3">
    <name type="scientific">Frondihabitans cladoniiphilus</name>
    <dbReference type="NCBI Taxonomy" id="715785"/>
    <lineage>
        <taxon>Bacteria</taxon>
        <taxon>Bacillati</taxon>
        <taxon>Actinomycetota</taxon>
        <taxon>Actinomycetes</taxon>
        <taxon>Micrococcales</taxon>
        <taxon>Microbacteriaceae</taxon>
        <taxon>Frondihabitans</taxon>
    </lineage>
</organism>
<dbReference type="Pfam" id="PF12804">
    <property type="entry name" value="NTP_transf_3"/>
    <property type="match status" value="1"/>
</dbReference>
<protein>
    <submittedName>
        <fullName evidence="2">NTP transferase domain-containing protein</fullName>
    </submittedName>
</protein>
<dbReference type="Gene3D" id="3.90.550.10">
    <property type="entry name" value="Spore Coat Polysaccharide Biosynthesis Protein SpsA, Chain A"/>
    <property type="match status" value="1"/>
</dbReference>
<dbReference type="EMBL" id="BAABLM010000011">
    <property type="protein sequence ID" value="GAA4685408.1"/>
    <property type="molecule type" value="Genomic_DNA"/>
</dbReference>
<evidence type="ECO:0000313" key="3">
    <source>
        <dbReference type="Proteomes" id="UP001501295"/>
    </source>
</evidence>
<reference evidence="3" key="1">
    <citation type="journal article" date="2019" name="Int. J. Syst. Evol. Microbiol.">
        <title>The Global Catalogue of Microorganisms (GCM) 10K type strain sequencing project: providing services to taxonomists for standard genome sequencing and annotation.</title>
        <authorList>
            <consortium name="The Broad Institute Genomics Platform"/>
            <consortium name="The Broad Institute Genome Sequencing Center for Infectious Disease"/>
            <person name="Wu L."/>
            <person name="Ma J."/>
        </authorList>
    </citation>
    <scope>NUCLEOTIDE SEQUENCE [LARGE SCALE GENOMIC DNA]</scope>
    <source>
        <strain evidence="3">JCM 18956</strain>
    </source>
</reference>
<dbReference type="RefSeq" id="WP_345377208.1">
    <property type="nucleotide sequence ID" value="NZ_BAABLM010000011.1"/>
</dbReference>
<dbReference type="InterPro" id="IPR025877">
    <property type="entry name" value="MobA-like_NTP_Trfase"/>
</dbReference>
<keyword evidence="2" id="KW-0808">Transferase</keyword>
<dbReference type="InterPro" id="IPR029044">
    <property type="entry name" value="Nucleotide-diphossugar_trans"/>
</dbReference>
<gene>
    <name evidence="2" type="ORF">GCM10025780_34740</name>
</gene>
<dbReference type="PANTHER" id="PTHR43777">
    <property type="entry name" value="MOLYBDENUM COFACTOR CYTIDYLYLTRANSFERASE"/>
    <property type="match status" value="1"/>
</dbReference>
<dbReference type="PANTHER" id="PTHR43777:SF1">
    <property type="entry name" value="MOLYBDENUM COFACTOR CYTIDYLYLTRANSFERASE"/>
    <property type="match status" value="1"/>
</dbReference>
<sequence length="204" mass="20244">MILAGLVLAAGAGSRYGRPKALVRDAGGVPWVASAVALLESVGCTQVTVVLGASAVEARELVPADAHVVEAVDWHSGMAASLRAGLAAVASAEPAADAVLLTLVDLPGLPAAVGARVVGSGTLESAAQGVSGPGVPAGLRSALRQAVFEGRPGHPTLIGRNHWPALVASLTGDRGARPYLVAHGAVEVECGDLWHGADVDVSPG</sequence>
<proteinExistence type="predicted"/>
<keyword evidence="3" id="KW-1185">Reference proteome</keyword>
<accession>A0ABP8WBA4</accession>
<dbReference type="Proteomes" id="UP001501295">
    <property type="component" value="Unassembled WGS sequence"/>
</dbReference>
<name>A0ABP8WBA4_9MICO</name>
<feature type="domain" description="MobA-like NTP transferase" evidence="1">
    <location>
        <begin position="5"/>
        <end position="183"/>
    </location>
</feature>